<dbReference type="PANTHER" id="PTHR19957">
    <property type="entry name" value="SYNTAXIN"/>
    <property type="match status" value="1"/>
</dbReference>
<keyword evidence="1" id="KW-1133">Transmembrane helix</keyword>
<dbReference type="GO" id="GO:0000149">
    <property type="term" value="F:SNARE binding"/>
    <property type="evidence" value="ECO:0007669"/>
    <property type="project" value="TreeGrafter"/>
</dbReference>
<dbReference type="PaxDb" id="7159-AAEL009471-PA"/>
<reference evidence="3" key="1">
    <citation type="submission" date="2005-10" db="EMBL/GenBank/DDBJ databases">
        <authorList>
            <person name="Loftus B.J."/>
            <person name="Nene V.M."/>
            <person name="Hannick L.I."/>
            <person name="Bidwell S."/>
            <person name="Haas B."/>
            <person name="Amedeo P."/>
            <person name="Orvis J."/>
            <person name="Wortman J.R."/>
            <person name="White O.R."/>
            <person name="Salzberg S."/>
            <person name="Shumway M."/>
            <person name="Koo H."/>
            <person name="Zhao Y."/>
            <person name="Holmes M."/>
            <person name="Miller J."/>
            <person name="Schatz M."/>
            <person name="Pop M."/>
            <person name="Pai G."/>
            <person name="Utterback T."/>
            <person name="Rogers Y.-H."/>
            <person name="Kravitz S."/>
            <person name="Fraser C.M."/>
        </authorList>
    </citation>
    <scope>NUCLEOTIDE SEQUENCE</scope>
    <source>
        <strain evidence="3">Liverpool</strain>
    </source>
</reference>
<dbReference type="SUPFAM" id="SSF58038">
    <property type="entry name" value="SNARE fusion complex"/>
    <property type="match status" value="1"/>
</dbReference>
<dbReference type="GO" id="GO:0006886">
    <property type="term" value="P:intracellular protein transport"/>
    <property type="evidence" value="ECO:0007669"/>
    <property type="project" value="TreeGrafter"/>
</dbReference>
<feature type="domain" description="T-SNARE coiled-coil homology" evidence="2">
    <location>
        <begin position="84"/>
        <end position="146"/>
    </location>
</feature>
<accession>Q16VQ5</accession>
<dbReference type="GO" id="GO:0031201">
    <property type="term" value="C:SNARE complex"/>
    <property type="evidence" value="ECO:0007669"/>
    <property type="project" value="TreeGrafter"/>
</dbReference>
<dbReference type="AlphaFoldDB" id="Q16VQ5"/>
<dbReference type="GO" id="GO:0006887">
    <property type="term" value="P:exocytosis"/>
    <property type="evidence" value="ECO:0007669"/>
    <property type="project" value="TreeGrafter"/>
</dbReference>
<dbReference type="eggNOG" id="KOG0810">
    <property type="taxonomic scope" value="Eukaryota"/>
</dbReference>
<dbReference type="GO" id="GO:0048278">
    <property type="term" value="P:vesicle docking"/>
    <property type="evidence" value="ECO:0007669"/>
    <property type="project" value="TreeGrafter"/>
</dbReference>
<evidence type="ECO:0000259" key="2">
    <source>
        <dbReference type="PROSITE" id="PS50192"/>
    </source>
</evidence>
<keyword evidence="1" id="KW-0472">Membrane</keyword>
<evidence type="ECO:0000256" key="1">
    <source>
        <dbReference type="SAM" id="Phobius"/>
    </source>
</evidence>
<feature type="transmembrane region" description="Helical" evidence="1">
    <location>
        <begin position="153"/>
        <end position="171"/>
    </location>
</feature>
<keyword evidence="1" id="KW-0812">Transmembrane</keyword>
<protein>
    <submittedName>
        <fullName evidence="3">AAEL009471-PA</fullName>
    </submittedName>
</protein>
<dbReference type="Proteomes" id="UP000682892">
    <property type="component" value="Chromosome 2"/>
</dbReference>
<dbReference type="EMBL" id="CH477583">
    <property type="protein sequence ID" value="EAT38667.1"/>
    <property type="molecule type" value="Genomic_DNA"/>
</dbReference>
<dbReference type="SMART" id="SM00397">
    <property type="entry name" value="t_SNARE"/>
    <property type="match status" value="1"/>
</dbReference>
<dbReference type="InterPro" id="IPR045242">
    <property type="entry name" value="Syntaxin"/>
</dbReference>
<sequence>MDLHNSQRRENEWYQLYVFSSPLRQNNPQEGRSAKGLKRRKLLIFFLFSVRYNITDDEAAQMLTSDQMVPFVILEGAEGEQQILRDIRTQYSKVIELEKSLIEYRHCMQRLSMHVMKQGSLVQRIEHHAQKAPLNIDQGVHQLERAQEYNHSLSASWFVLVLGIFVLLKLVF</sequence>
<reference evidence="3" key="3">
    <citation type="submission" date="2012-09" db="EMBL/GenBank/DDBJ databases">
        <authorList>
            <consortium name="VectorBase"/>
        </authorList>
    </citation>
    <scope>NUCLEOTIDE SEQUENCE</scope>
    <source>
        <strain evidence="3">Liverpool</strain>
    </source>
</reference>
<evidence type="ECO:0000313" key="3">
    <source>
        <dbReference type="EMBL" id="EAT38667.1"/>
    </source>
</evidence>
<dbReference type="GO" id="GO:0005484">
    <property type="term" value="F:SNAP receptor activity"/>
    <property type="evidence" value="ECO:0007669"/>
    <property type="project" value="TreeGrafter"/>
</dbReference>
<dbReference type="InterPro" id="IPR000727">
    <property type="entry name" value="T_SNARE_dom"/>
</dbReference>
<dbReference type="STRING" id="7159.Q16VQ5"/>
<reference evidence="3" key="2">
    <citation type="journal article" date="2007" name="Science">
        <title>Genome sequence of Aedes aegypti, a major arbovirus vector.</title>
        <authorList>
            <person name="Nene V."/>
            <person name="Wortman J.R."/>
            <person name="Lawson D."/>
            <person name="Haas B."/>
            <person name="Kodira C."/>
            <person name="Tu Z.J."/>
            <person name="Loftus B."/>
            <person name="Xi Z."/>
            <person name="Megy K."/>
            <person name="Grabherr M."/>
            <person name="Ren Q."/>
            <person name="Zdobnov E.M."/>
            <person name="Lobo N.F."/>
            <person name="Campbell K.S."/>
            <person name="Brown S.E."/>
            <person name="Bonaldo M.F."/>
            <person name="Zhu J."/>
            <person name="Sinkins S.P."/>
            <person name="Hogenkamp D.G."/>
            <person name="Amedeo P."/>
            <person name="Arensburger P."/>
            <person name="Atkinson P.W."/>
            <person name="Bidwell S."/>
            <person name="Biedler J."/>
            <person name="Birney E."/>
            <person name="Bruggner R.V."/>
            <person name="Costas J."/>
            <person name="Coy M.R."/>
            <person name="Crabtree J."/>
            <person name="Crawford M."/>
            <person name="Debruyn B."/>
            <person name="Decaprio D."/>
            <person name="Eiglmeier K."/>
            <person name="Eisenstadt E."/>
            <person name="El-Dorry H."/>
            <person name="Gelbart W.M."/>
            <person name="Gomes S.L."/>
            <person name="Hammond M."/>
            <person name="Hannick L.I."/>
            <person name="Hogan J.R."/>
            <person name="Holmes M.H."/>
            <person name="Jaffe D."/>
            <person name="Johnston J.S."/>
            <person name="Kennedy R.C."/>
            <person name="Koo H."/>
            <person name="Kravitz S."/>
            <person name="Kriventseva E.V."/>
            <person name="Kulp D."/>
            <person name="Labutti K."/>
            <person name="Lee E."/>
            <person name="Li S."/>
            <person name="Lovin D.D."/>
            <person name="Mao C."/>
            <person name="Mauceli E."/>
            <person name="Menck C.F."/>
            <person name="Miller J.R."/>
            <person name="Montgomery P."/>
            <person name="Mori A."/>
            <person name="Nascimento A.L."/>
            <person name="Naveira H.F."/>
            <person name="Nusbaum C."/>
            <person name="O'leary S."/>
            <person name="Orvis J."/>
            <person name="Pertea M."/>
            <person name="Quesneville H."/>
            <person name="Reidenbach K.R."/>
            <person name="Rogers Y.H."/>
            <person name="Roth C.W."/>
            <person name="Schneider J.R."/>
            <person name="Schatz M."/>
            <person name="Shumway M."/>
            <person name="Stanke M."/>
            <person name="Stinson E.O."/>
            <person name="Tubio J.M."/>
            <person name="Vanzee J.P."/>
            <person name="Verjovski-Almeida S."/>
            <person name="Werner D."/>
            <person name="White O."/>
            <person name="Wyder S."/>
            <person name="Zeng Q."/>
            <person name="Zhao Q."/>
            <person name="Zhao Y."/>
            <person name="Hill C.A."/>
            <person name="Raikhel A.S."/>
            <person name="Soares M.B."/>
            <person name="Knudson D.L."/>
            <person name="Lee N.H."/>
            <person name="Galagan J."/>
            <person name="Salzberg S.L."/>
            <person name="Paulsen I.T."/>
            <person name="Dimopoulos G."/>
            <person name="Collins F.H."/>
            <person name="Birren B."/>
            <person name="Fraser-Liggett C.M."/>
            <person name="Severson D.W."/>
        </authorList>
    </citation>
    <scope>NUCLEOTIDE SEQUENCE [LARGE SCALE GENOMIC DNA]</scope>
    <source>
        <strain evidence="3">Liverpool</strain>
    </source>
</reference>
<evidence type="ECO:0000313" key="4">
    <source>
        <dbReference type="Proteomes" id="UP000682892"/>
    </source>
</evidence>
<dbReference type="PANTHER" id="PTHR19957:SF19">
    <property type="entry name" value="SYNTAXIN-4"/>
    <property type="match status" value="1"/>
</dbReference>
<dbReference type="VEuPathDB" id="VectorBase:AAEL009471"/>
<dbReference type="GO" id="GO:0006906">
    <property type="term" value="P:vesicle fusion"/>
    <property type="evidence" value="ECO:0007669"/>
    <property type="project" value="TreeGrafter"/>
</dbReference>
<dbReference type="Gene3D" id="1.20.5.110">
    <property type="match status" value="1"/>
</dbReference>
<dbReference type="PROSITE" id="PS50192">
    <property type="entry name" value="T_SNARE"/>
    <property type="match status" value="1"/>
</dbReference>
<organism evidence="3 4">
    <name type="scientific">Aedes aegypti</name>
    <name type="common">Yellowfever mosquito</name>
    <name type="synonym">Culex aegypti</name>
    <dbReference type="NCBI Taxonomy" id="7159"/>
    <lineage>
        <taxon>Eukaryota</taxon>
        <taxon>Metazoa</taxon>
        <taxon>Ecdysozoa</taxon>
        <taxon>Arthropoda</taxon>
        <taxon>Hexapoda</taxon>
        <taxon>Insecta</taxon>
        <taxon>Pterygota</taxon>
        <taxon>Neoptera</taxon>
        <taxon>Endopterygota</taxon>
        <taxon>Diptera</taxon>
        <taxon>Nematocera</taxon>
        <taxon>Culicoidea</taxon>
        <taxon>Culicidae</taxon>
        <taxon>Culicinae</taxon>
        <taxon>Aedini</taxon>
        <taxon>Aedes</taxon>
        <taxon>Stegomyia</taxon>
    </lineage>
</organism>
<dbReference type="GO" id="GO:0012505">
    <property type="term" value="C:endomembrane system"/>
    <property type="evidence" value="ECO:0007669"/>
    <property type="project" value="TreeGrafter"/>
</dbReference>
<name>Q16VQ5_AEDAE</name>
<proteinExistence type="predicted"/>
<dbReference type="HOGENOM" id="CLU_1556538_0_0_1"/>
<gene>
    <name evidence="3" type="ORF">AaeL_AAEL009471</name>
</gene>
<dbReference type="GO" id="GO:0005886">
    <property type="term" value="C:plasma membrane"/>
    <property type="evidence" value="ECO:0007669"/>
    <property type="project" value="TreeGrafter"/>
</dbReference>
<dbReference type="PhylomeDB" id="Q16VQ5"/>